<dbReference type="Gene3D" id="3.40.47.10">
    <property type="match status" value="1"/>
</dbReference>
<dbReference type="InterPro" id="IPR050091">
    <property type="entry name" value="PKS_NRPS_Biosynth_Enz"/>
</dbReference>
<dbReference type="EMBL" id="CAXAMM010038596">
    <property type="protein sequence ID" value="CAK9079352.1"/>
    <property type="molecule type" value="Genomic_DNA"/>
</dbReference>
<dbReference type="SUPFAM" id="SSF53901">
    <property type="entry name" value="Thiolase-like"/>
    <property type="match status" value="2"/>
</dbReference>
<evidence type="ECO:0000256" key="3">
    <source>
        <dbReference type="RuleBase" id="RU003694"/>
    </source>
</evidence>
<evidence type="ECO:0000313" key="5">
    <source>
        <dbReference type="EMBL" id="CAK9079352.1"/>
    </source>
</evidence>
<dbReference type="NCBIfam" id="TIGR04556">
    <property type="entry name" value="PKS_assoc"/>
    <property type="match status" value="1"/>
</dbReference>
<keyword evidence="1" id="KW-0596">Phosphopantetheine</keyword>
<dbReference type="InterPro" id="IPR014031">
    <property type="entry name" value="Ketoacyl_synth_C"/>
</dbReference>
<dbReference type="SMART" id="SM00825">
    <property type="entry name" value="PKS_KS"/>
    <property type="match status" value="1"/>
</dbReference>
<protein>
    <recommendedName>
        <fullName evidence="4">Ketosynthase family 3 (KS3) domain-containing protein</fullName>
    </recommendedName>
</protein>
<keyword evidence="3" id="KW-0808">Transferase</keyword>
<gene>
    <name evidence="5" type="ORF">SCF082_LOCUS37861</name>
</gene>
<comment type="caution">
    <text evidence="5">The sequence shown here is derived from an EMBL/GenBank/DDBJ whole genome shotgun (WGS) entry which is preliminary data.</text>
</comment>
<reference evidence="5 6" key="1">
    <citation type="submission" date="2024-02" db="EMBL/GenBank/DDBJ databases">
        <authorList>
            <person name="Chen Y."/>
            <person name="Shah S."/>
            <person name="Dougan E. K."/>
            <person name="Thang M."/>
            <person name="Chan C."/>
        </authorList>
    </citation>
    <scope>NUCLEOTIDE SEQUENCE [LARGE SCALE GENOMIC DNA]</scope>
</reference>
<dbReference type="PANTHER" id="PTHR43775:SF37">
    <property type="entry name" value="SI:DKEY-61P9.11"/>
    <property type="match status" value="1"/>
</dbReference>
<dbReference type="PROSITE" id="PS52004">
    <property type="entry name" value="KS3_2"/>
    <property type="match status" value="1"/>
</dbReference>
<proteinExistence type="inferred from homology"/>
<comment type="similarity">
    <text evidence="3">Belongs to the thiolase-like superfamily. Beta-ketoacyl-ACP synthases family.</text>
</comment>
<dbReference type="InterPro" id="IPR016039">
    <property type="entry name" value="Thiolase-like"/>
</dbReference>
<feature type="domain" description="Ketosynthase family 3 (KS3)" evidence="4">
    <location>
        <begin position="282"/>
        <end position="708"/>
    </location>
</feature>
<dbReference type="Pfam" id="PF02801">
    <property type="entry name" value="Ketoacyl-synt_C"/>
    <property type="match status" value="1"/>
</dbReference>
<dbReference type="InterPro" id="IPR020841">
    <property type="entry name" value="PKS_Beta-ketoAc_synthase_dom"/>
</dbReference>
<name>A0ABP0PVG9_9DINO</name>
<dbReference type="CDD" id="cd00833">
    <property type="entry name" value="PKS"/>
    <property type="match status" value="1"/>
</dbReference>
<evidence type="ECO:0000256" key="2">
    <source>
        <dbReference type="ARBA" id="ARBA00022553"/>
    </source>
</evidence>
<dbReference type="InterPro" id="IPR030834">
    <property type="entry name" value="PKS_assoc_dom"/>
</dbReference>
<dbReference type="PANTHER" id="PTHR43775">
    <property type="entry name" value="FATTY ACID SYNTHASE"/>
    <property type="match status" value="1"/>
</dbReference>
<organism evidence="5 6">
    <name type="scientific">Durusdinium trenchii</name>
    <dbReference type="NCBI Taxonomy" id="1381693"/>
    <lineage>
        <taxon>Eukaryota</taxon>
        <taxon>Sar</taxon>
        <taxon>Alveolata</taxon>
        <taxon>Dinophyceae</taxon>
        <taxon>Suessiales</taxon>
        <taxon>Symbiodiniaceae</taxon>
        <taxon>Durusdinium</taxon>
    </lineage>
</organism>
<evidence type="ECO:0000256" key="1">
    <source>
        <dbReference type="ARBA" id="ARBA00022450"/>
    </source>
</evidence>
<keyword evidence="6" id="KW-1185">Reference proteome</keyword>
<accession>A0ABP0PVG9</accession>
<evidence type="ECO:0000259" key="4">
    <source>
        <dbReference type="PROSITE" id="PS52004"/>
    </source>
</evidence>
<evidence type="ECO:0000313" key="6">
    <source>
        <dbReference type="Proteomes" id="UP001642464"/>
    </source>
</evidence>
<dbReference type="Pfam" id="PF00109">
    <property type="entry name" value="ketoacyl-synt"/>
    <property type="match status" value="1"/>
</dbReference>
<dbReference type="Proteomes" id="UP001642464">
    <property type="component" value="Unassembled WGS sequence"/>
</dbReference>
<dbReference type="InterPro" id="IPR014030">
    <property type="entry name" value="Ketoacyl_synth_N"/>
</dbReference>
<sequence>MARYSQDYDVVVQGQSAEKVASEIAAHLTAKGFCTVDPRLDDDLLRQGREDISQADAQGALKQPPAMVHDGLLGEEGSSLILDLFQEGLISSKSREFRHLMALDESMSELVNVLQLSMGQLSFGSLSKTHGLVHETGLAPEHAPDPTEHEASYWLGTLAQKKIMILLCLGPVRGTLELQPYDEDTEAYEVPTIPGSFIILRADAMWHRHCAHSKAHILSCFLVGHEGGRKGAPNWVPPCAKSLEQWTVERMKILKENQAKTQERLDLPAGWITAMNHMFHTAQRVAVRSVAARYAGSWQVQSWYMSQPSGPDLVTEVPLTRWDVDTYFDAEDESEWRRGKSMARHGSFVEGTEYFDNKFFGLSPLEAKGMDPHQRVVLEVGYEACHYAGYSKGKLMNKIGGVYLGSSSTVFGMVSEVSGATGGAASINSNRFSFCLGLKGPSMTCDTDGSSSLTAVHLGGEAVLTKGHGVSNEFSLAGGVAFQLGPVYLPQMQAAGLLGGLGRCFTWDVSAQGYTLGDGCGFIVQKRMADWVDGRQVLIEGEPLVASICGSSCATIGMGAAMNAPHGPSEQELVAQTLKTAMLDPLNIDAVECNGQGSLLRDAVEADSLLRVLRNDLIEAPLPLTAVKSRMGYATECAGIASLHRLLLSGVYGVLSPNNHLHQLNPHLSFDNRGALLTEPLETAMASSYMGVQSHGFGGTQVHVIAYGMLEQSRTAPPPVAVEQKQNVFNFWPGGGGELEEDQQPSRGYFIAGTWTKWRAIKMENEGGDNFGYTMTLGENRWEERLHPEAPRASKGVPVQGPDEKARGLNWRIEGRGQWMDLPSEAAAFSLGNAQKTSKAIQGKLLLEILQRVPFALYRHAIPSAESQPLEFGSGDVGVPGDKYRIRLRIAGRYRALGGLDGCERFRVVAGELGPFGFGVVEIPKLSEDDRAMKGREHQLPRWKMGGEVCEEGNIARYHGTPFLAVDKPGKQFAVDCRELLDSQKTTFTIRGTTDHEDRTALYEVKMAPGGMLEMGKAKQAPELFLRASSGEKRLVTLMDGRGSYFGKLVPKGRAVVLYYMQCPGTVLWEKLPTEDHDTSYEGAWQPQKTYLQHPHQVELPCHGGEFQLLRNEDRRRSIMTSGTIVTTKQGLRCKVVHSKTALDPVLVHSTLMRVSFAQVQRRKVWHILRLLHRSRMGLLASEMVAEHIGSLLRFIEKRHAVGRSPSTTSLVEAVKLRFVGLTGSMQSVAFLKAALHEHFAEKPLHFFVASRTRNRKQKQWDEDGEGPLALSPTLGRLRQYPSKRLGVKHVKHVKSQWTKRANGQLEADSDDLWHPAARLAVVVDEEIHLATKQEPVQRIGEPTAVE</sequence>
<keyword evidence="2" id="KW-0597">Phosphoprotein</keyword>